<name>A0A2U8GLP4_9RHOO</name>
<proteinExistence type="predicted"/>
<protein>
    <submittedName>
        <fullName evidence="2">DUF4845 domain-containing protein</fullName>
    </submittedName>
</protein>
<evidence type="ECO:0000313" key="2">
    <source>
        <dbReference type="EMBL" id="AWI74509.1"/>
    </source>
</evidence>
<accession>A0A2U8GLP4</accession>
<sequence length="120" mass="12877">MTQSRQRGLSLISVMIVGGLLAFVLLIAFRTVPAINEYMAVERIVKLVAEEGDGGATLTEMRRSFDRRGEIDDVSSVTGADLTISKIAGKVVVEAEYSRKVPVAGNVSLLFDFQVSSAGI</sequence>
<evidence type="ECO:0000256" key="1">
    <source>
        <dbReference type="SAM" id="Phobius"/>
    </source>
</evidence>
<feature type="transmembrane region" description="Helical" evidence="1">
    <location>
        <begin position="9"/>
        <end position="29"/>
    </location>
</feature>
<keyword evidence="1" id="KW-1133">Transmembrane helix</keyword>
<dbReference type="AlphaFoldDB" id="A0A2U8GLP4"/>
<dbReference type="RefSeq" id="WP_108948216.1">
    <property type="nucleotide sequence ID" value="NZ_CP022187.1"/>
</dbReference>
<reference evidence="2 3" key="1">
    <citation type="submission" date="2017-06" db="EMBL/GenBank/DDBJ databases">
        <title>Azoarcus.</title>
        <authorList>
            <person name="Woo J.-H."/>
            <person name="Kim H.-S."/>
        </authorList>
    </citation>
    <scope>NUCLEOTIDE SEQUENCE [LARGE SCALE GENOMIC DNA]</scope>
    <source>
        <strain evidence="2 3">TSPY31</strain>
    </source>
</reference>
<keyword evidence="1" id="KW-0472">Membrane</keyword>
<dbReference type="InterPro" id="IPR032314">
    <property type="entry name" value="DUF4845"/>
</dbReference>
<evidence type="ECO:0000313" key="3">
    <source>
        <dbReference type="Proteomes" id="UP000244930"/>
    </source>
</evidence>
<dbReference type="Pfam" id="PF16137">
    <property type="entry name" value="DUF4845"/>
    <property type="match status" value="1"/>
</dbReference>
<gene>
    <name evidence="2" type="ORF">CEW83_04195</name>
</gene>
<organism evidence="2 3">
    <name type="scientific">Parazoarcus communis</name>
    <dbReference type="NCBI Taxonomy" id="41977"/>
    <lineage>
        <taxon>Bacteria</taxon>
        <taxon>Pseudomonadati</taxon>
        <taxon>Pseudomonadota</taxon>
        <taxon>Betaproteobacteria</taxon>
        <taxon>Rhodocyclales</taxon>
        <taxon>Zoogloeaceae</taxon>
        <taxon>Parazoarcus</taxon>
    </lineage>
</organism>
<keyword evidence="3" id="KW-1185">Reference proteome</keyword>
<dbReference type="KEGG" id="acom:CEW83_04195"/>
<dbReference type="Proteomes" id="UP000244930">
    <property type="component" value="Chromosome"/>
</dbReference>
<keyword evidence="1" id="KW-0812">Transmembrane</keyword>
<dbReference type="EMBL" id="CP022187">
    <property type="protein sequence ID" value="AWI74509.1"/>
    <property type="molecule type" value="Genomic_DNA"/>
</dbReference>